<gene>
    <name evidence="1" type="ORF">BJ983_001621</name>
</gene>
<dbReference type="Pfam" id="PF18963">
    <property type="entry name" value="DUF5703"/>
    <property type="match status" value="1"/>
</dbReference>
<name>A0A7Y9DUA6_9PSEU</name>
<keyword evidence="2" id="KW-1185">Reference proteome</keyword>
<proteinExistence type="predicted"/>
<dbReference type="Proteomes" id="UP000535890">
    <property type="component" value="Unassembled WGS sequence"/>
</dbReference>
<organism evidence="1 2">
    <name type="scientific">Actinomycetospora corticicola</name>
    <dbReference type="NCBI Taxonomy" id="663602"/>
    <lineage>
        <taxon>Bacteria</taxon>
        <taxon>Bacillati</taxon>
        <taxon>Actinomycetota</taxon>
        <taxon>Actinomycetes</taxon>
        <taxon>Pseudonocardiales</taxon>
        <taxon>Pseudonocardiaceae</taxon>
        <taxon>Actinomycetospora</taxon>
    </lineage>
</organism>
<evidence type="ECO:0000313" key="1">
    <source>
        <dbReference type="EMBL" id="NYD35519.1"/>
    </source>
</evidence>
<evidence type="ECO:0000313" key="2">
    <source>
        <dbReference type="Proteomes" id="UP000535890"/>
    </source>
</evidence>
<accession>A0A7Y9DUA6</accession>
<comment type="caution">
    <text evidence="1">The sequence shown here is derived from an EMBL/GenBank/DDBJ whole genome shotgun (WGS) entry which is preliminary data.</text>
</comment>
<dbReference type="EMBL" id="JACCBN010000001">
    <property type="protein sequence ID" value="NYD35519.1"/>
    <property type="molecule type" value="Genomic_DNA"/>
</dbReference>
<dbReference type="AlphaFoldDB" id="A0A7Y9DUA6"/>
<protein>
    <recommendedName>
        <fullName evidence="3">Dihydroorotate dehydrogenase</fullName>
    </recommendedName>
</protein>
<dbReference type="InterPro" id="IPR043758">
    <property type="entry name" value="DUF5703"/>
</dbReference>
<evidence type="ECO:0008006" key="3">
    <source>
        <dbReference type="Google" id="ProtNLM"/>
    </source>
</evidence>
<reference evidence="1 2" key="1">
    <citation type="submission" date="2020-07" db="EMBL/GenBank/DDBJ databases">
        <title>Sequencing the genomes of 1000 actinobacteria strains.</title>
        <authorList>
            <person name="Klenk H.-P."/>
        </authorList>
    </citation>
    <scope>NUCLEOTIDE SEQUENCE [LARGE SCALE GENOMIC DNA]</scope>
    <source>
        <strain evidence="1 2">DSM 45772</strain>
    </source>
</reference>
<sequence length="82" mass="9263">MSDSQRSVPAGMTLEAGVVDGDWEYQPIRLPRDVSRLNATAELGLRAQFGGWELARTLLYADGTRKVWLRRKLSRMREAVSV</sequence>